<dbReference type="CDD" id="cd07521">
    <property type="entry name" value="HAD_FCP1-like"/>
    <property type="match status" value="1"/>
</dbReference>
<reference evidence="3" key="1">
    <citation type="submission" date="2022-06" db="EMBL/GenBank/DDBJ databases">
        <authorList>
            <consortium name="SYNGENTA / RWTH Aachen University"/>
        </authorList>
    </citation>
    <scope>NUCLEOTIDE SEQUENCE</scope>
</reference>
<feature type="region of interest" description="Disordered" evidence="1">
    <location>
        <begin position="102"/>
        <end position="165"/>
    </location>
</feature>
<dbReference type="AlphaFoldDB" id="A0AAV0AI76"/>
<gene>
    <name evidence="3" type="ORF">PPACK8108_LOCUS1453</name>
    <name evidence="4" type="ORF">PPACK8108_LOCUS22271</name>
</gene>
<feature type="domain" description="FCP1 homology" evidence="2">
    <location>
        <begin position="318"/>
        <end position="499"/>
    </location>
</feature>
<dbReference type="InterPro" id="IPR023214">
    <property type="entry name" value="HAD_sf"/>
</dbReference>
<protein>
    <submittedName>
        <fullName evidence="3">NLI interacting factor-like phosphatase-domain-containing protein</fullName>
    </submittedName>
</protein>
<feature type="compositionally biased region" description="Low complexity" evidence="1">
    <location>
        <begin position="108"/>
        <end position="141"/>
    </location>
</feature>
<dbReference type="PROSITE" id="PS50969">
    <property type="entry name" value="FCP1"/>
    <property type="match status" value="1"/>
</dbReference>
<accession>A0AAV0AI76</accession>
<dbReference type="InterPro" id="IPR050365">
    <property type="entry name" value="TIM50"/>
</dbReference>
<dbReference type="InterPro" id="IPR004274">
    <property type="entry name" value="FCP1_dom"/>
</dbReference>
<dbReference type="EMBL" id="CALTRL010000203">
    <property type="protein sequence ID" value="CAH7667075.1"/>
    <property type="molecule type" value="Genomic_DNA"/>
</dbReference>
<keyword evidence="5" id="KW-1185">Reference proteome</keyword>
<evidence type="ECO:0000256" key="1">
    <source>
        <dbReference type="SAM" id="MobiDB-lite"/>
    </source>
</evidence>
<comment type="caution">
    <text evidence="3">The sequence shown here is derived from an EMBL/GenBank/DDBJ whole genome shotgun (WGS) entry which is preliminary data.</text>
</comment>
<dbReference type="InterPro" id="IPR011948">
    <property type="entry name" value="Dullard_phosphatase"/>
</dbReference>
<feature type="region of interest" description="Disordered" evidence="1">
    <location>
        <begin position="516"/>
        <end position="535"/>
    </location>
</feature>
<dbReference type="SUPFAM" id="SSF56784">
    <property type="entry name" value="HAD-like"/>
    <property type="match status" value="1"/>
</dbReference>
<feature type="compositionally biased region" description="Polar residues" evidence="1">
    <location>
        <begin position="1"/>
        <end position="17"/>
    </location>
</feature>
<proteinExistence type="predicted"/>
<evidence type="ECO:0000313" key="5">
    <source>
        <dbReference type="Proteomes" id="UP001153365"/>
    </source>
</evidence>
<sequence>MNSLSWLLTPKTHQGKQNSSGSSTSDSDPNNNRTPRPEVDLGIGPRERESEWVDDMVDLVERRIGAEAANRLERKASMGLDGQLRFGLPGIIERRRTLHLETTKPTSEEQQQQLQLQLTTSSSPSTKTTTSTTATNSSSTTMKPTTTIDNNRRNHPDLNLSTIPISNISNDQSDLVERHSSSSISSNQKALSSSISNQQSDGKVLLLRLIPARVGIKLYLLIRKFLNLFGLRVDNLLIQPTSNITNSLSLNQAINNNSSKATTTTKPFGVLGVFKSLSLLVVNFKWFRIRPSRYRNSSSSSSKFSSNLESKDKQRQLFNRRNKTLVLDLDETLIHSTSNGSNSLNSGSGASFCSSISGSTTSNGLKARVVEVVLDGRIVVYHVYKRPWVDFFLKTVSSWYTVVIFTASMREYADPVIDWLDQGRGLIDARLFRESCTNIKGSYAKDLSIVEKDLSRVCLVDNSPTSYELNQANGIPIEGWLNDPKDEGLLELLPMLDSLRFTSDVRRILGLRGFGLKQKPSPSSKKTTTTTKKRE</sequence>
<dbReference type="EMBL" id="CALTRL010005879">
    <property type="protein sequence ID" value="CAH7687483.1"/>
    <property type="molecule type" value="Genomic_DNA"/>
</dbReference>
<dbReference type="GO" id="GO:0016791">
    <property type="term" value="F:phosphatase activity"/>
    <property type="evidence" value="ECO:0007669"/>
    <property type="project" value="InterPro"/>
</dbReference>
<dbReference type="NCBIfam" id="TIGR02251">
    <property type="entry name" value="HIF-SF_euk"/>
    <property type="match status" value="1"/>
</dbReference>
<dbReference type="Pfam" id="PF03031">
    <property type="entry name" value="NIF"/>
    <property type="match status" value="1"/>
</dbReference>
<dbReference type="PANTHER" id="PTHR12210">
    <property type="entry name" value="DULLARD PROTEIN PHOSPHATASE"/>
    <property type="match status" value="1"/>
</dbReference>
<dbReference type="InterPro" id="IPR036412">
    <property type="entry name" value="HAD-like_sf"/>
</dbReference>
<feature type="compositionally biased region" description="Basic and acidic residues" evidence="1">
    <location>
        <begin position="35"/>
        <end position="49"/>
    </location>
</feature>
<evidence type="ECO:0000259" key="2">
    <source>
        <dbReference type="PROSITE" id="PS50969"/>
    </source>
</evidence>
<organism evidence="3 5">
    <name type="scientific">Phakopsora pachyrhizi</name>
    <name type="common">Asian soybean rust disease fungus</name>
    <dbReference type="NCBI Taxonomy" id="170000"/>
    <lineage>
        <taxon>Eukaryota</taxon>
        <taxon>Fungi</taxon>
        <taxon>Dikarya</taxon>
        <taxon>Basidiomycota</taxon>
        <taxon>Pucciniomycotina</taxon>
        <taxon>Pucciniomycetes</taxon>
        <taxon>Pucciniales</taxon>
        <taxon>Phakopsoraceae</taxon>
        <taxon>Phakopsora</taxon>
    </lineage>
</organism>
<dbReference type="Proteomes" id="UP001153365">
    <property type="component" value="Unassembled WGS sequence"/>
</dbReference>
<evidence type="ECO:0000313" key="3">
    <source>
        <dbReference type="EMBL" id="CAH7667075.1"/>
    </source>
</evidence>
<dbReference type="FunFam" id="3.40.50.1000:FF:000270">
    <property type="entry name" value="Nuclear envelope-endoplasmic reticulum network protein"/>
    <property type="match status" value="1"/>
</dbReference>
<dbReference type="Gene3D" id="3.40.50.1000">
    <property type="entry name" value="HAD superfamily/HAD-like"/>
    <property type="match status" value="1"/>
</dbReference>
<feature type="region of interest" description="Disordered" evidence="1">
    <location>
        <begin position="1"/>
        <end position="49"/>
    </location>
</feature>
<dbReference type="SMART" id="SM00577">
    <property type="entry name" value="CPDc"/>
    <property type="match status" value="1"/>
</dbReference>
<feature type="compositionally biased region" description="Low complexity" evidence="1">
    <location>
        <begin position="18"/>
        <end position="32"/>
    </location>
</feature>
<feature type="compositionally biased region" description="Low complexity" evidence="1">
    <location>
        <begin position="519"/>
        <end position="535"/>
    </location>
</feature>
<name>A0AAV0AI76_PHAPC</name>
<evidence type="ECO:0000313" key="4">
    <source>
        <dbReference type="EMBL" id="CAH7687483.1"/>
    </source>
</evidence>